<accession>A0A1U0TBN4</accession>
<dbReference type="AlphaFoldDB" id="A0A1U0TBN4"/>
<dbReference type="Pfam" id="PF24596">
    <property type="entry name" value="DUF7620"/>
    <property type="match status" value="1"/>
</dbReference>
<reference evidence="2 3" key="1">
    <citation type="submission" date="2016-11" db="EMBL/GenBank/DDBJ databases">
        <authorList>
            <consortium name="Pathogen Informatics"/>
        </authorList>
    </citation>
    <scope>NUCLEOTIDE SEQUENCE [LARGE SCALE GENOMIC DNA]</scope>
    <source>
        <strain evidence="2 3">911</strain>
    </source>
</reference>
<evidence type="ECO:0000256" key="1">
    <source>
        <dbReference type="SAM" id="MobiDB-lite"/>
    </source>
</evidence>
<protein>
    <submittedName>
        <fullName evidence="2">Uncharacterized protein</fullName>
    </submittedName>
</protein>
<dbReference type="EMBL" id="FVGW01000002">
    <property type="protein sequence ID" value="SKL85305.1"/>
    <property type="molecule type" value="Genomic_DNA"/>
</dbReference>
<evidence type="ECO:0000313" key="2">
    <source>
        <dbReference type="EMBL" id="SKL85305.1"/>
    </source>
</evidence>
<evidence type="ECO:0000313" key="3">
    <source>
        <dbReference type="Proteomes" id="UP000190074"/>
    </source>
</evidence>
<name>A0A1U0TBN4_9MYCO</name>
<dbReference type="InterPro" id="IPR056037">
    <property type="entry name" value="DUF7620"/>
</dbReference>
<feature type="region of interest" description="Disordered" evidence="1">
    <location>
        <begin position="1"/>
        <end position="21"/>
    </location>
</feature>
<proteinExistence type="predicted"/>
<sequence>MKWRDLKWGKPSPDATGVEEALVRRDEAQVRLEQATEMERRAEMLIEANGFAEAFERTMRRRLAR</sequence>
<organism evidence="2 3">
    <name type="scientific">Mycobacteroides abscessus subsp. massiliense</name>
    <dbReference type="NCBI Taxonomy" id="1962118"/>
    <lineage>
        <taxon>Bacteria</taxon>
        <taxon>Bacillati</taxon>
        <taxon>Actinomycetota</taxon>
        <taxon>Actinomycetes</taxon>
        <taxon>Mycobacteriales</taxon>
        <taxon>Mycobacteriaceae</taxon>
        <taxon>Mycobacteroides</taxon>
        <taxon>Mycobacteroides abscessus</taxon>
    </lineage>
</organism>
<dbReference type="RefSeq" id="WP_070916934.1">
    <property type="nucleotide sequence ID" value="NZ_FVGW01000002.1"/>
</dbReference>
<gene>
    <name evidence="2" type="ORF">SAMEA2259716_01855</name>
</gene>
<dbReference type="Proteomes" id="UP000190074">
    <property type="component" value="Unassembled WGS sequence"/>
</dbReference>